<evidence type="ECO:0000313" key="11">
    <source>
        <dbReference type="EMBL" id="RNF12123.1"/>
    </source>
</evidence>
<dbReference type="Pfam" id="PF03810">
    <property type="entry name" value="IBN_N"/>
    <property type="match status" value="1"/>
</dbReference>
<dbReference type="InterPro" id="IPR057672">
    <property type="entry name" value="TPR_IPO4/5"/>
</dbReference>
<dbReference type="InterPro" id="IPR001494">
    <property type="entry name" value="Importin-beta_N"/>
</dbReference>
<feature type="domain" description="Importin N-terminal" evidence="10">
    <location>
        <begin position="34"/>
        <end position="102"/>
    </location>
</feature>
<evidence type="ECO:0000313" key="12">
    <source>
        <dbReference type="Proteomes" id="UP000283634"/>
    </source>
</evidence>
<dbReference type="InterPro" id="IPR016024">
    <property type="entry name" value="ARM-type_fold"/>
</dbReference>
<sequence length="1144" mass="125539">MTEALAEIGLGLGQLQGMLHTILNSTDNNERRSVESTVVHALNSPSNLMLLVRVVQDVQTVSSGVRQLATVLLRKKINSLWHAISMESRVELKQLLLTQLGIEPVRVVRFALAHLISRLAKADTLETGEGWPELQVAIRAAVEDPRGDVRELAMVLAYSIAEVVGECGDLNTLVIEAVLQGMTDAEVNVQRAALKAMGALLPFVDVNLDGEDKTTMTRKKREREHLLQCLIPRCLELLKMYASLEERTSVCVSVLDLLEQLVEDLSVKRHGEMLHNLGLEIISVLRNTLNQPRVRQNSSEVLVTLVNLKPKFVTTMLLQPMIAACVQVMGEDGTISLPEVAHVEDSENDDADNTIGEDADMLHVNPPCMYAGRLLSTLATKVSAKLFTSALLPFVSHVSENPQAGPLERKAAILSLACLAEGNPGYLRRKVRYVLNLTHDFLCDSSPISREAAAFSLTYFCQHLQPEVLTHHQQLFPMLVPLLRDEHDGVRRRVAVVLDTLCENVAEDVEPYVPLVLPAVLEAIGCVSLETQRALCGVISSLAISRSPSFQVHATQCLELLKAPLTMNSPETILLRAKATEAVGIVANAIGKEAFMPFLPFFIERVADNFRTRQAELREESFGFLSNLCETLRVDFVPYLSDSIGYALQTINEDRTHYTNKHPLAEGCMRNVKITNGGEKSGDESSEESEEESDAEEIHARVRTADVEEKSSAVYFIGVCAEVLLADFGAAWIDVCWPVLIELDASFHNSIRCSALVALAKMAKAAQRSEPVASSLAKDTSTVYARLLLDNLVNDTLLPCIHEEGDKEVVASACDAFAVLFDHFGSQVLSVDVDVFVQAATALLKQSTACQQSHEDDDDDEEEEEEEEECPPTGDAAMELGEDHDGVLMDAVCDMIESFAKAYGPSVKAYIDAIFPFLLPYAADDRPSEDVVMATGCIATIIEAMGAASEPYVEDAVSLALHLIDTTDESSAKANCAYLLRVLVECCPNRFDNASATNPILQALWGIVGSQDEIPAAVDNAVSATCTMVRCLSPNIVPLPTVIPALLERIPMRVDRTENANAIRTLIHLLTVQREFTTTHVWMAMVRCVATVLAALTVEEEQKQLLVAQGVTPFIVKYRNEWREAFTQLPMELRAALEHNGCCC</sequence>
<keyword evidence="4" id="KW-0963">Cytoplasm</keyword>
<feature type="compositionally biased region" description="Acidic residues" evidence="9">
    <location>
        <begin position="855"/>
        <end position="870"/>
    </location>
</feature>
<feature type="region of interest" description="Disordered" evidence="9">
    <location>
        <begin position="675"/>
        <end position="698"/>
    </location>
</feature>
<name>A0A422P327_TRYRA</name>
<dbReference type="GO" id="GO:0005737">
    <property type="term" value="C:cytoplasm"/>
    <property type="evidence" value="ECO:0007669"/>
    <property type="project" value="UniProtKB-SubCell"/>
</dbReference>
<keyword evidence="12" id="KW-1185">Reference proteome</keyword>
<evidence type="ECO:0000259" key="10">
    <source>
        <dbReference type="PROSITE" id="PS50166"/>
    </source>
</evidence>
<evidence type="ECO:0000256" key="9">
    <source>
        <dbReference type="SAM" id="MobiDB-lite"/>
    </source>
</evidence>
<dbReference type="InterPro" id="IPR011989">
    <property type="entry name" value="ARM-like"/>
</dbReference>
<feature type="repeat" description="HEAT" evidence="8">
    <location>
        <begin position="475"/>
        <end position="509"/>
    </location>
</feature>
<evidence type="ECO:0000256" key="7">
    <source>
        <dbReference type="ARBA" id="ARBA00023242"/>
    </source>
</evidence>
<dbReference type="Proteomes" id="UP000283634">
    <property type="component" value="Unassembled WGS sequence"/>
</dbReference>
<gene>
    <name evidence="11" type="ORF">TraAM80_00544</name>
</gene>
<dbReference type="OrthoDB" id="7862313at2759"/>
<evidence type="ECO:0000256" key="6">
    <source>
        <dbReference type="ARBA" id="ARBA00022927"/>
    </source>
</evidence>
<evidence type="ECO:0000256" key="8">
    <source>
        <dbReference type="PROSITE-ProRule" id="PRU00103"/>
    </source>
</evidence>
<evidence type="ECO:0000256" key="2">
    <source>
        <dbReference type="ARBA" id="ARBA00004496"/>
    </source>
</evidence>
<keyword evidence="3" id="KW-0813">Transport</keyword>
<dbReference type="InterPro" id="IPR021133">
    <property type="entry name" value="HEAT_type_2"/>
</dbReference>
<protein>
    <recommendedName>
        <fullName evidence="10">Importin N-terminal domain-containing protein</fullName>
    </recommendedName>
</protein>
<dbReference type="InterPro" id="IPR040122">
    <property type="entry name" value="Importin_beta"/>
</dbReference>
<dbReference type="Pfam" id="PF25780">
    <property type="entry name" value="TPR_IPO5"/>
    <property type="match status" value="1"/>
</dbReference>
<evidence type="ECO:0000256" key="3">
    <source>
        <dbReference type="ARBA" id="ARBA00022448"/>
    </source>
</evidence>
<dbReference type="SUPFAM" id="SSF48371">
    <property type="entry name" value="ARM repeat"/>
    <property type="match status" value="2"/>
</dbReference>
<dbReference type="AlphaFoldDB" id="A0A422P327"/>
<keyword evidence="7" id="KW-0539">Nucleus</keyword>
<dbReference type="Gene3D" id="1.25.10.10">
    <property type="entry name" value="Leucine-rich Repeat Variant"/>
    <property type="match status" value="1"/>
</dbReference>
<dbReference type="GeneID" id="40324477"/>
<keyword evidence="5" id="KW-0677">Repeat</keyword>
<organism evidence="11 12">
    <name type="scientific">Trypanosoma rangeli</name>
    <dbReference type="NCBI Taxonomy" id="5698"/>
    <lineage>
        <taxon>Eukaryota</taxon>
        <taxon>Discoba</taxon>
        <taxon>Euglenozoa</taxon>
        <taxon>Kinetoplastea</taxon>
        <taxon>Metakinetoplastina</taxon>
        <taxon>Trypanosomatida</taxon>
        <taxon>Trypanosomatidae</taxon>
        <taxon>Trypanosoma</taxon>
        <taxon>Herpetosoma</taxon>
    </lineage>
</organism>
<dbReference type="PANTHER" id="PTHR10527">
    <property type="entry name" value="IMPORTIN BETA"/>
    <property type="match status" value="1"/>
</dbReference>
<accession>A0A422P327</accession>
<dbReference type="OMA" id="ANACGCV"/>
<evidence type="ECO:0000256" key="4">
    <source>
        <dbReference type="ARBA" id="ARBA00022490"/>
    </source>
</evidence>
<dbReference type="GO" id="GO:0031267">
    <property type="term" value="F:small GTPase binding"/>
    <property type="evidence" value="ECO:0007669"/>
    <property type="project" value="InterPro"/>
</dbReference>
<dbReference type="GO" id="GO:0006606">
    <property type="term" value="P:protein import into nucleus"/>
    <property type="evidence" value="ECO:0007669"/>
    <property type="project" value="InterPro"/>
</dbReference>
<comment type="caution">
    <text evidence="11">The sequence shown here is derived from an EMBL/GenBank/DDBJ whole genome shotgun (WGS) entry which is preliminary data.</text>
</comment>
<comment type="subcellular location">
    <subcellularLocation>
        <location evidence="2">Cytoplasm</location>
    </subcellularLocation>
    <subcellularLocation>
        <location evidence="1">Nucleus</location>
    </subcellularLocation>
</comment>
<dbReference type="PROSITE" id="PS50166">
    <property type="entry name" value="IMPORTIN_B_NT"/>
    <property type="match status" value="1"/>
</dbReference>
<reference evidence="11 12" key="1">
    <citation type="journal article" date="2018" name="BMC Genomics">
        <title>Genomic comparison of Trypanosoma conorhini and Trypanosoma rangeli to Trypanosoma cruzi strains of high and low virulence.</title>
        <authorList>
            <person name="Bradwell K.R."/>
            <person name="Koparde V.N."/>
            <person name="Matveyev A.V."/>
            <person name="Serrano M.G."/>
            <person name="Alves J.M."/>
            <person name="Parikh H."/>
            <person name="Huang B."/>
            <person name="Lee V."/>
            <person name="Espinosa-Alvarez O."/>
            <person name="Ortiz P.A."/>
            <person name="Costa-Martins A.G."/>
            <person name="Teixeira M.M."/>
            <person name="Buck G.A."/>
        </authorList>
    </citation>
    <scope>NUCLEOTIDE SEQUENCE [LARGE SCALE GENOMIC DNA]</scope>
    <source>
        <strain evidence="11 12">AM80</strain>
    </source>
</reference>
<evidence type="ECO:0000256" key="1">
    <source>
        <dbReference type="ARBA" id="ARBA00004123"/>
    </source>
</evidence>
<dbReference type="RefSeq" id="XP_029242590.1">
    <property type="nucleotide sequence ID" value="XM_029377617.1"/>
</dbReference>
<evidence type="ECO:0000256" key="5">
    <source>
        <dbReference type="ARBA" id="ARBA00022737"/>
    </source>
</evidence>
<feature type="compositionally biased region" description="Acidic residues" evidence="9">
    <location>
        <begin position="684"/>
        <end position="695"/>
    </location>
</feature>
<feature type="region of interest" description="Disordered" evidence="9">
    <location>
        <begin position="848"/>
        <end position="876"/>
    </location>
</feature>
<proteinExistence type="predicted"/>
<dbReference type="VEuPathDB" id="TriTrypDB:TRSC58_03311"/>
<dbReference type="EMBL" id="MKGL01000009">
    <property type="protein sequence ID" value="RNF12123.1"/>
    <property type="molecule type" value="Genomic_DNA"/>
</dbReference>
<keyword evidence="6" id="KW-0653">Protein transport</keyword>
<dbReference type="PROSITE" id="PS50077">
    <property type="entry name" value="HEAT_REPEAT"/>
    <property type="match status" value="1"/>
</dbReference>